<accession>A0A645HW19</accession>
<protein>
    <submittedName>
        <fullName evidence="1">Uncharacterized protein</fullName>
    </submittedName>
</protein>
<comment type="caution">
    <text evidence="1">The sequence shown here is derived from an EMBL/GenBank/DDBJ whole genome shotgun (WGS) entry which is preliminary data.</text>
</comment>
<organism evidence="1">
    <name type="scientific">bioreactor metagenome</name>
    <dbReference type="NCBI Taxonomy" id="1076179"/>
    <lineage>
        <taxon>unclassified sequences</taxon>
        <taxon>metagenomes</taxon>
        <taxon>ecological metagenomes</taxon>
    </lineage>
</organism>
<proteinExistence type="predicted"/>
<dbReference type="AlphaFoldDB" id="A0A645HW19"/>
<evidence type="ECO:0000313" key="1">
    <source>
        <dbReference type="EMBL" id="MPN39543.1"/>
    </source>
</evidence>
<name>A0A645HW19_9ZZZZ</name>
<reference evidence="1" key="1">
    <citation type="submission" date="2019-08" db="EMBL/GenBank/DDBJ databases">
        <authorList>
            <person name="Kucharzyk K."/>
            <person name="Murdoch R.W."/>
            <person name="Higgins S."/>
            <person name="Loffler F."/>
        </authorList>
    </citation>
    <scope>NUCLEOTIDE SEQUENCE</scope>
</reference>
<dbReference type="EMBL" id="VSSQ01095421">
    <property type="protein sequence ID" value="MPN39543.1"/>
    <property type="molecule type" value="Genomic_DNA"/>
</dbReference>
<gene>
    <name evidence="1" type="ORF">SDC9_187071</name>
</gene>
<sequence length="73" mass="8277">MNRVCIGNFRCRDDIWDFQIGIFAGSGSDAYRLIRKTHMKAVFVGCGINRYRFDSHFLAGAQNPHCNFAAVGY</sequence>